<gene>
    <name evidence="1" type="ORF">J4709_19765</name>
</gene>
<sequence length="117" mass="13365">MEWRRGRIPLIELYGLWEWLPSTSATKTAMAGVVDDRRWGDTEWLLAAQVTHLRTLLQVAWAGFRLPGDTPTFEPVRAPRTAADVAADRKKAREKAEADRLQAARMAYLRTLRPPPR</sequence>
<name>A0ABS3RSS8_9ACTN</name>
<reference evidence="1 2" key="1">
    <citation type="submission" date="2021-03" db="EMBL/GenBank/DDBJ databases">
        <title>Actinomadura violae sp. nov., isolated from lichen in Thailand.</title>
        <authorList>
            <person name="Kanchanasin P."/>
            <person name="Saeng-In P."/>
            <person name="Phongsopitanun W."/>
            <person name="Yuki M."/>
            <person name="Kudo T."/>
            <person name="Ohkuma M."/>
            <person name="Tanasupawat S."/>
        </authorList>
    </citation>
    <scope>NUCLEOTIDE SEQUENCE [LARGE SCALE GENOMIC DNA]</scope>
    <source>
        <strain evidence="1 2">LCR2-06</strain>
    </source>
</reference>
<evidence type="ECO:0000313" key="2">
    <source>
        <dbReference type="Proteomes" id="UP000680206"/>
    </source>
</evidence>
<dbReference type="EMBL" id="JAGEPF010000012">
    <property type="protein sequence ID" value="MBO2459821.1"/>
    <property type="molecule type" value="Genomic_DNA"/>
</dbReference>
<dbReference type="RefSeq" id="WP_208242834.1">
    <property type="nucleotide sequence ID" value="NZ_JAGEPF010000012.1"/>
</dbReference>
<comment type="caution">
    <text evidence="1">The sequence shown here is derived from an EMBL/GenBank/DDBJ whole genome shotgun (WGS) entry which is preliminary data.</text>
</comment>
<evidence type="ECO:0000313" key="1">
    <source>
        <dbReference type="EMBL" id="MBO2459821.1"/>
    </source>
</evidence>
<accession>A0ABS3RSS8</accession>
<protein>
    <submittedName>
        <fullName evidence="1">Uncharacterized protein</fullName>
    </submittedName>
</protein>
<organism evidence="1 2">
    <name type="scientific">Actinomadura violacea</name>
    <dbReference type="NCBI Taxonomy" id="2819934"/>
    <lineage>
        <taxon>Bacteria</taxon>
        <taxon>Bacillati</taxon>
        <taxon>Actinomycetota</taxon>
        <taxon>Actinomycetes</taxon>
        <taxon>Streptosporangiales</taxon>
        <taxon>Thermomonosporaceae</taxon>
        <taxon>Actinomadura</taxon>
    </lineage>
</organism>
<keyword evidence="2" id="KW-1185">Reference proteome</keyword>
<proteinExistence type="predicted"/>
<dbReference type="Proteomes" id="UP000680206">
    <property type="component" value="Unassembled WGS sequence"/>
</dbReference>